<dbReference type="eggNOG" id="ENOG5033WWQ">
    <property type="taxonomic scope" value="Bacteria"/>
</dbReference>
<dbReference type="EMBL" id="JPVP01000060">
    <property type="protein sequence ID" value="KGR81885.1"/>
    <property type="molecule type" value="Genomic_DNA"/>
</dbReference>
<organism evidence="2 3">
    <name type="scientific">Lysinibacillus odysseyi 34hs-1 = NBRC 100172</name>
    <dbReference type="NCBI Taxonomy" id="1220589"/>
    <lineage>
        <taxon>Bacteria</taxon>
        <taxon>Bacillati</taxon>
        <taxon>Bacillota</taxon>
        <taxon>Bacilli</taxon>
        <taxon>Bacillales</taxon>
        <taxon>Bacillaceae</taxon>
        <taxon>Lysinibacillus</taxon>
    </lineage>
</organism>
<keyword evidence="3" id="KW-1185">Reference proteome</keyword>
<proteinExistence type="predicted"/>
<feature type="transmembrane region" description="Helical" evidence="1">
    <location>
        <begin position="68"/>
        <end position="91"/>
    </location>
</feature>
<reference evidence="2 3" key="1">
    <citation type="submission" date="2014-02" db="EMBL/GenBank/DDBJ databases">
        <title>Draft genome sequence of Lysinibacillus odysseyi NBRC 100172.</title>
        <authorList>
            <person name="Zhang F."/>
            <person name="Wang G."/>
            <person name="Zhang L."/>
        </authorList>
    </citation>
    <scope>NUCLEOTIDE SEQUENCE [LARGE SCALE GENOMIC DNA]</scope>
    <source>
        <strain evidence="2 3">NBRC 100172</strain>
    </source>
</reference>
<dbReference type="STRING" id="1220589.CD32_21475"/>
<evidence type="ECO:0000256" key="1">
    <source>
        <dbReference type="SAM" id="Phobius"/>
    </source>
</evidence>
<evidence type="ECO:0000313" key="3">
    <source>
        <dbReference type="Proteomes" id="UP000030437"/>
    </source>
</evidence>
<feature type="transmembrane region" description="Helical" evidence="1">
    <location>
        <begin position="6"/>
        <end position="29"/>
    </location>
</feature>
<dbReference type="OrthoDB" id="2082318at2"/>
<dbReference type="AlphaFoldDB" id="A0A0A3IEK7"/>
<dbReference type="Proteomes" id="UP000030437">
    <property type="component" value="Unassembled WGS sequence"/>
</dbReference>
<feature type="transmembrane region" description="Helical" evidence="1">
    <location>
        <begin position="165"/>
        <end position="187"/>
    </location>
</feature>
<feature type="transmembrane region" description="Helical" evidence="1">
    <location>
        <begin position="97"/>
        <end position="120"/>
    </location>
</feature>
<accession>A0A0A3IEK7</accession>
<keyword evidence="1" id="KW-0472">Membrane</keyword>
<evidence type="ECO:0000313" key="2">
    <source>
        <dbReference type="EMBL" id="KGR81885.1"/>
    </source>
</evidence>
<dbReference type="RefSeq" id="WP_036158908.1">
    <property type="nucleotide sequence ID" value="NZ_AVCX01000001.1"/>
</dbReference>
<keyword evidence="1" id="KW-0812">Transmembrane</keyword>
<comment type="caution">
    <text evidence="2">The sequence shown here is derived from an EMBL/GenBank/DDBJ whole genome shotgun (WGS) entry which is preliminary data.</text>
</comment>
<keyword evidence="1" id="KW-1133">Transmembrane helix</keyword>
<protein>
    <recommendedName>
        <fullName evidence="4">Peptidase M50 domain-containing protein</fullName>
    </recommendedName>
</protein>
<feature type="transmembrane region" description="Helical" evidence="1">
    <location>
        <begin position="141"/>
        <end position="159"/>
    </location>
</feature>
<gene>
    <name evidence="2" type="ORF">CD32_21475</name>
</gene>
<sequence>MLLIYLVLIYLALYIVIWLHEAGHGLVLYRYKCKENPFQVHVPFSIFFSTPAPYNLEKEDTLSKTQQYHIGMAGIAVNLLFGVPLAVYLLLADRGFSSLSFFLFAFTIFHLLEAASYLLINNIFLSGDMVSVQKYKPWLRIPYFGIGLLTLYITVLLVMNSPEEWRPLFVIASVSMIICTAVGRVIFNIMNKRKLVK</sequence>
<evidence type="ECO:0008006" key="4">
    <source>
        <dbReference type="Google" id="ProtNLM"/>
    </source>
</evidence>
<name>A0A0A3IEK7_9BACI</name>